<proteinExistence type="predicted"/>
<comment type="caution">
    <text evidence="2">The sequence shown here is derived from an EMBL/GenBank/DDBJ whole genome shotgun (WGS) entry which is preliminary data.</text>
</comment>
<sequence>MEAAPSELSDWAHLPGTAVQLISQKLKFVTDYVRFRAVCSPWRSASVPKPRHLPPQLPWLLIPWDSRDTEDDGIRLFYDLWESKMRKLHLPETIGMVCWSSNNGWLFLSDAQNEEILLLNPLTRARIRFPLFAQLRVRVGFRGHSGDPHYHDFWRHPCLGDLEFGIRKVTFSADPTNPDCLITVFPWRCHALFCCRVRDHCWTPIKISPSMDATYYNGRFYLLYDNVMVIIDSDNPQDSEERIFPWLEPNLIADKKFLIEGKSAVYAVHVVLEDEPAADYLEENTVGCLRKKTELYKFQEQLLKLENVTDTGSQIIFCGRDTCPYLAVCSDDWEFLDGGCVYIVVWALDESHYSICMAKLDDFELKSVVSNLGKGSQNYSSARPMWFQPSPF</sequence>
<dbReference type="AlphaFoldDB" id="A0AAV8BUX5"/>
<gene>
    <name evidence="2" type="ORF">LUZ62_080889</name>
</gene>
<dbReference type="PANTHER" id="PTHR44259:SF114">
    <property type="entry name" value="OS06G0707300 PROTEIN"/>
    <property type="match status" value="1"/>
</dbReference>
<dbReference type="PROSITE" id="PS01179">
    <property type="entry name" value="PID"/>
    <property type="match status" value="1"/>
</dbReference>
<evidence type="ECO:0000313" key="2">
    <source>
        <dbReference type="EMBL" id="KAJ4746484.1"/>
    </source>
</evidence>
<accession>A0AAV8BUX5</accession>
<dbReference type="InterPro" id="IPR050942">
    <property type="entry name" value="F-box_BR-signaling"/>
</dbReference>
<protein>
    <submittedName>
        <fullName evidence="2">F-box family protein</fullName>
    </submittedName>
</protein>
<dbReference type="InterPro" id="IPR006020">
    <property type="entry name" value="PTB/PI_dom"/>
</dbReference>
<dbReference type="EMBL" id="JAMFTS010000005">
    <property type="protein sequence ID" value="KAJ4746484.1"/>
    <property type="molecule type" value="Genomic_DNA"/>
</dbReference>
<dbReference type="PANTHER" id="PTHR44259">
    <property type="entry name" value="OS07G0183000 PROTEIN-RELATED"/>
    <property type="match status" value="1"/>
</dbReference>
<name>A0AAV8BUX5_9POAL</name>
<evidence type="ECO:0000259" key="1">
    <source>
        <dbReference type="PROSITE" id="PS01179"/>
    </source>
</evidence>
<keyword evidence="3" id="KW-1185">Reference proteome</keyword>
<reference evidence="2" key="1">
    <citation type="submission" date="2022-08" db="EMBL/GenBank/DDBJ databases">
        <authorList>
            <person name="Marques A."/>
        </authorList>
    </citation>
    <scope>NUCLEOTIDE SEQUENCE</scope>
    <source>
        <strain evidence="2">RhyPub2mFocal</strain>
        <tissue evidence="2">Leaves</tissue>
    </source>
</reference>
<feature type="domain" description="PID" evidence="1">
    <location>
        <begin position="166"/>
        <end position="196"/>
    </location>
</feature>
<organism evidence="2 3">
    <name type="scientific">Rhynchospora pubera</name>
    <dbReference type="NCBI Taxonomy" id="906938"/>
    <lineage>
        <taxon>Eukaryota</taxon>
        <taxon>Viridiplantae</taxon>
        <taxon>Streptophyta</taxon>
        <taxon>Embryophyta</taxon>
        <taxon>Tracheophyta</taxon>
        <taxon>Spermatophyta</taxon>
        <taxon>Magnoliopsida</taxon>
        <taxon>Liliopsida</taxon>
        <taxon>Poales</taxon>
        <taxon>Cyperaceae</taxon>
        <taxon>Cyperoideae</taxon>
        <taxon>Rhynchosporeae</taxon>
        <taxon>Rhynchospora</taxon>
    </lineage>
</organism>
<dbReference type="Proteomes" id="UP001140206">
    <property type="component" value="Chromosome 5"/>
</dbReference>
<dbReference type="Pfam" id="PF03478">
    <property type="entry name" value="Beta-prop_KIB1-4"/>
    <property type="match status" value="1"/>
</dbReference>
<evidence type="ECO:0000313" key="3">
    <source>
        <dbReference type="Proteomes" id="UP001140206"/>
    </source>
</evidence>
<dbReference type="InterPro" id="IPR005174">
    <property type="entry name" value="KIB1-4_b-propeller"/>
</dbReference>